<evidence type="ECO:0008006" key="3">
    <source>
        <dbReference type="Google" id="ProtNLM"/>
    </source>
</evidence>
<name>A0ABP0Y4T1_9ROSI</name>
<keyword evidence="2" id="KW-1185">Reference proteome</keyword>
<evidence type="ECO:0000313" key="2">
    <source>
        <dbReference type="Proteomes" id="UP001642487"/>
    </source>
</evidence>
<evidence type="ECO:0000313" key="1">
    <source>
        <dbReference type="EMBL" id="CAK9313732.1"/>
    </source>
</evidence>
<accession>A0ABP0Y4T1</accession>
<feature type="non-terminal residue" evidence="1">
    <location>
        <position position="54"/>
    </location>
</feature>
<protein>
    <recommendedName>
        <fullName evidence="3">DUF659 domain-containing protein</fullName>
    </recommendedName>
</protein>
<proteinExistence type="predicted"/>
<gene>
    <name evidence="1" type="ORF">CITCOLO1_LOCUS5466</name>
</gene>
<dbReference type="EMBL" id="OZ021745">
    <property type="protein sequence ID" value="CAK9313732.1"/>
    <property type="molecule type" value="Genomic_DNA"/>
</dbReference>
<dbReference type="Proteomes" id="UP001642487">
    <property type="component" value="Chromosome 11"/>
</dbReference>
<sequence>MAESPHTGDIIGNAILESLKEWNIVDEVLSLTPDNASNLATTSFLCHYLESPLA</sequence>
<organism evidence="1 2">
    <name type="scientific">Citrullus colocynthis</name>
    <name type="common">colocynth</name>
    <dbReference type="NCBI Taxonomy" id="252529"/>
    <lineage>
        <taxon>Eukaryota</taxon>
        <taxon>Viridiplantae</taxon>
        <taxon>Streptophyta</taxon>
        <taxon>Embryophyta</taxon>
        <taxon>Tracheophyta</taxon>
        <taxon>Spermatophyta</taxon>
        <taxon>Magnoliopsida</taxon>
        <taxon>eudicotyledons</taxon>
        <taxon>Gunneridae</taxon>
        <taxon>Pentapetalae</taxon>
        <taxon>rosids</taxon>
        <taxon>fabids</taxon>
        <taxon>Cucurbitales</taxon>
        <taxon>Cucurbitaceae</taxon>
        <taxon>Benincaseae</taxon>
        <taxon>Citrullus</taxon>
    </lineage>
</organism>
<reference evidence="1 2" key="1">
    <citation type="submission" date="2024-03" db="EMBL/GenBank/DDBJ databases">
        <authorList>
            <person name="Gkanogiannis A."/>
            <person name="Becerra Lopez-Lavalle L."/>
        </authorList>
    </citation>
    <scope>NUCLEOTIDE SEQUENCE [LARGE SCALE GENOMIC DNA]</scope>
</reference>